<keyword evidence="2" id="KW-1133">Transmembrane helix</keyword>
<sequence length="233" mass="26465">MTVEVSTSLTMVVASTNLLLIDVRIYVDICTFVVVDVVVVVIAVVYLLLLIGTTLLRWGRRARRTRLCTLARYTLERVTPRNVATAANAGEHRASIFPVRGAILLMIHYQNYTLLRTTCFRERARDREERYAREDSCDTIPAGSYGKGGKRGVNNLRHGFVLAHRAASCNGKSRRWKKEVEKGGKEKEVVAAVEEDEEEVEGEENEEEEQHTSRKRRRRRRLAAPSGPAWLVQ</sequence>
<reference evidence="3 4" key="1">
    <citation type="journal article" date="2024" name="Ann. Entomol. Soc. Am.">
        <title>Genomic analyses of the southern and eastern yellowjacket wasps (Hymenoptera: Vespidae) reveal evolutionary signatures of social life.</title>
        <authorList>
            <person name="Catto M.A."/>
            <person name="Caine P.B."/>
            <person name="Orr S.E."/>
            <person name="Hunt B.G."/>
            <person name="Goodisman M.A.D."/>
        </authorList>
    </citation>
    <scope>NUCLEOTIDE SEQUENCE [LARGE SCALE GENOMIC DNA]</scope>
    <source>
        <strain evidence="3">233</strain>
        <tissue evidence="3">Head and thorax</tissue>
    </source>
</reference>
<feature type="transmembrane region" description="Helical" evidence="2">
    <location>
        <begin position="25"/>
        <end position="56"/>
    </location>
</feature>
<accession>A0ABD2A2N8</accession>
<dbReference type="Proteomes" id="UP001607302">
    <property type="component" value="Unassembled WGS sequence"/>
</dbReference>
<evidence type="ECO:0000313" key="3">
    <source>
        <dbReference type="EMBL" id="KAL2714055.1"/>
    </source>
</evidence>
<evidence type="ECO:0000313" key="4">
    <source>
        <dbReference type="Proteomes" id="UP001607302"/>
    </source>
</evidence>
<keyword evidence="4" id="KW-1185">Reference proteome</keyword>
<keyword evidence="2" id="KW-0472">Membrane</keyword>
<gene>
    <name evidence="3" type="ORF">V1478_016612</name>
</gene>
<dbReference type="EMBL" id="JAUDFV010000157">
    <property type="protein sequence ID" value="KAL2714055.1"/>
    <property type="molecule type" value="Genomic_DNA"/>
</dbReference>
<evidence type="ECO:0000256" key="1">
    <source>
        <dbReference type="SAM" id="MobiDB-lite"/>
    </source>
</evidence>
<proteinExistence type="predicted"/>
<feature type="region of interest" description="Disordered" evidence="1">
    <location>
        <begin position="178"/>
        <end position="233"/>
    </location>
</feature>
<feature type="compositionally biased region" description="Basic and acidic residues" evidence="1">
    <location>
        <begin position="178"/>
        <end position="189"/>
    </location>
</feature>
<feature type="non-terminal residue" evidence="3">
    <location>
        <position position="233"/>
    </location>
</feature>
<name>A0ABD2A2N8_VESSQ</name>
<feature type="compositionally biased region" description="Acidic residues" evidence="1">
    <location>
        <begin position="193"/>
        <end position="209"/>
    </location>
</feature>
<comment type="caution">
    <text evidence="3">The sequence shown here is derived from an EMBL/GenBank/DDBJ whole genome shotgun (WGS) entry which is preliminary data.</text>
</comment>
<evidence type="ECO:0000256" key="2">
    <source>
        <dbReference type="SAM" id="Phobius"/>
    </source>
</evidence>
<feature type="compositionally biased region" description="Basic residues" evidence="1">
    <location>
        <begin position="213"/>
        <end position="222"/>
    </location>
</feature>
<protein>
    <submittedName>
        <fullName evidence="3">Uncharacterized protein</fullName>
    </submittedName>
</protein>
<keyword evidence="2" id="KW-0812">Transmembrane</keyword>
<dbReference type="AlphaFoldDB" id="A0ABD2A2N8"/>
<organism evidence="3 4">
    <name type="scientific">Vespula squamosa</name>
    <name type="common">Southern yellow jacket</name>
    <name type="synonym">Wasp</name>
    <dbReference type="NCBI Taxonomy" id="30214"/>
    <lineage>
        <taxon>Eukaryota</taxon>
        <taxon>Metazoa</taxon>
        <taxon>Ecdysozoa</taxon>
        <taxon>Arthropoda</taxon>
        <taxon>Hexapoda</taxon>
        <taxon>Insecta</taxon>
        <taxon>Pterygota</taxon>
        <taxon>Neoptera</taxon>
        <taxon>Endopterygota</taxon>
        <taxon>Hymenoptera</taxon>
        <taxon>Apocrita</taxon>
        <taxon>Aculeata</taxon>
        <taxon>Vespoidea</taxon>
        <taxon>Vespidae</taxon>
        <taxon>Vespinae</taxon>
        <taxon>Vespula</taxon>
    </lineage>
</organism>